<keyword evidence="2" id="KW-0732">Signal</keyword>
<name>U5DKE5_9CHRO</name>
<dbReference type="RefSeq" id="WP_022607471.1">
    <property type="nucleotide sequence ID" value="NZ_ASSJ01000055.1"/>
</dbReference>
<dbReference type="InParanoid" id="U5DKE5"/>
<dbReference type="Proteomes" id="UP000016960">
    <property type="component" value="Unassembled WGS sequence"/>
</dbReference>
<sequence length="125" mass="13393">MTLKRIYLGSLVSLGSLLFCCIPEPVVAQCVQSDISVQMNVSRNPNTQRRNRVNFDNEGTCSGNSSTTTGVQVNVGGDGPVRQERNVRHKLRGGEGNPTGVNGPTVNVRSNVGVDVRNPADDLLD</sequence>
<feature type="compositionally biased region" description="Low complexity" evidence="1">
    <location>
        <begin position="59"/>
        <end position="70"/>
    </location>
</feature>
<reference evidence="3 4" key="1">
    <citation type="submission" date="2013-05" db="EMBL/GenBank/DDBJ databases">
        <title>Draft genome sequence of Rubidibacter lacunae KORDI 51-2.</title>
        <authorList>
            <person name="Choi D.H."/>
            <person name="Noh J.H."/>
            <person name="Kwon K.-K."/>
            <person name="Lee J.-H."/>
            <person name="Ryu J.-Y."/>
        </authorList>
    </citation>
    <scope>NUCLEOTIDE SEQUENCE [LARGE SCALE GENOMIC DNA]</scope>
    <source>
        <strain evidence="3 4">KORDI 51-2</strain>
    </source>
</reference>
<evidence type="ECO:0000256" key="2">
    <source>
        <dbReference type="SAM" id="SignalP"/>
    </source>
</evidence>
<accession>U5DKE5</accession>
<feature type="chain" id="PRO_5004658938" evidence="2">
    <location>
        <begin position="29"/>
        <end position="125"/>
    </location>
</feature>
<organism evidence="3 4">
    <name type="scientific">Rubidibacter lacunae KORDI 51-2</name>
    <dbReference type="NCBI Taxonomy" id="582515"/>
    <lineage>
        <taxon>Bacteria</taxon>
        <taxon>Bacillati</taxon>
        <taxon>Cyanobacteriota</taxon>
        <taxon>Cyanophyceae</taxon>
        <taxon>Oscillatoriophycideae</taxon>
        <taxon>Chroococcales</taxon>
        <taxon>Aphanothecaceae</taxon>
        <taxon>Rubidibacter</taxon>
    </lineage>
</organism>
<evidence type="ECO:0000256" key="1">
    <source>
        <dbReference type="SAM" id="MobiDB-lite"/>
    </source>
</evidence>
<dbReference type="AlphaFoldDB" id="U5DKE5"/>
<feature type="region of interest" description="Disordered" evidence="1">
    <location>
        <begin position="43"/>
        <end position="111"/>
    </location>
</feature>
<dbReference type="EMBL" id="ASSJ01000055">
    <property type="protein sequence ID" value="ERN41044.1"/>
    <property type="molecule type" value="Genomic_DNA"/>
</dbReference>
<gene>
    <name evidence="3" type="ORF">KR51_00023010</name>
</gene>
<dbReference type="STRING" id="582515.KR51_00023010"/>
<proteinExistence type="predicted"/>
<protein>
    <submittedName>
        <fullName evidence="3">Uncharacterized protein</fullName>
    </submittedName>
</protein>
<feature type="signal peptide" evidence="2">
    <location>
        <begin position="1"/>
        <end position="28"/>
    </location>
</feature>
<comment type="caution">
    <text evidence="3">The sequence shown here is derived from an EMBL/GenBank/DDBJ whole genome shotgun (WGS) entry which is preliminary data.</text>
</comment>
<dbReference type="OrthoDB" id="574600at2"/>
<evidence type="ECO:0000313" key="4">
    <source>
        <dbReference type="Proteomes" id="UP000016960"/>
    </source>
</evidence>
<keyword evidence="4" id="KW-1185">Reference proteome</keyword>
<feature type="compositionally biased region" description="Polar residues" evidence="1">
    <location>
        <begin position="99"/>
        <end position="110"/>
    </location>
</feature>
<evidence type="ECO:0000313" key="3">
    <source>
        <dbReference type="EMBL" id="ERN41044.1"/>
    </source>
</evidence>